<dbReference type="InterPro" id="IPR017860">
    <property type="entry name" value="Peptidase_M22_CS"/>
</dbReference>
<proteinExistence type="inferred from homology"/>
<evidence type="ECO:0000256" key="6">
    <source>
        <dbReference type="ARBA" id="ARBA00048117"/>
    </source>
</evidence>
<comment type="catalytic activity">
    <reaction evidence="6">
        <text>L-threonylcarbamoyladenylate + adenosine(37) in tRNA = N(6)-L-threonylcarbamoyladenosine(37) in tRNA + AMP + H(+)</text>
        <dbReference type="Rhea" id="RHEA:37059"/>
        <dbReference type="Rhea" id="RHEA-COMP:10162"/>
        <dbReference type="Rhea" id="RHEA-COMP:10163"/>
        <dbReference type="ChEBI" id="CHEBI:15378"/>
        <dbReference type="ChEBI" id="CHEBI:73682"/>
        <dbReference type="ChEBI" id="CHEBI:74411"/>
        <dbReference type="ChEBI" id="CHEBI:74418"/>
        <dbReference type="ChEBI" id="CHEBI:456215"/>
        <dbReference type="EC" id="2.3.1.234"/>
    </reaction>
</comment>
<dbReference type="Pfam" id="PF00814">
    <property type="entry name" value="TsaD"/>
    <property type="match status" value="2"/>
</dbReference>
<dbReference type="InterPro" id="IPR022450">
    <property type="entry name" value="TsaD"/>
</dbReference>
<organism evidence="8">
    <name type="scientific">hydrothermal vent metagenome</name>
    <dbReference type="NCBI Taxonomy" id="652676"/>
    <lineage>
        <taxon>unclassified sequences</taxon>
        <taxon>metagenomes</taxon>
        <taxon>ecological metagenomes</taxon>
    </lineage>
</organism>
<keyword evidence="4" id="KW-0479">Metal-binding</keyword>
<evidence type="ECO:0000256" key="3">
    <source>
        <dbReference type="ARBA" id="ARBA00022694"/>
    </source>
</evidence>
<name>A0A3B0VJT4_9ZZZZ</name>
<keyword evidence="3" id="KW-0819">tRNA processing</keyword>
<dbReference type="PANTHER" id="PTHR11735:SF6">
    <property type="entry name" value="TRNA N6-ADENOSINE THREONYLCARBAMOYLTRANSFERASE, MITOCHONDRIAL"/>
    <property type="match status" value="1"/>
</dbReference>
<dbReference type="InterPro" id="IPR000905">
    <property type="entry name" value="Gcp-like_dom"/>
</dbReference>
<keyword evidence="2 8" id="KW-0808">Transferase</keyword>
<dbReference type="Gene3D" id="3.30.420.40">
    <property type="match status" value="3"/>
</dbReference>
<dbReference type="PROSITE" id="PS01016">
    <property type="entry name" value="GLYCOPROTEASE"/>
    <property type="match status" value="1"/>
</dbReference>
<sequence length="402" mass="44022">MKILAIETSCDETAIAVVEATGDDSSAHFSILGNILVSQIDLHRQYGGVFPTLAKREHTKNIIPILRASLEEAEMLHEIRQDISEISRSYINTLFSREEGLSQSFLEFITEIDVPEIDAIAVTAGPGLEPALWVGINTARALASIWDKPLVAVNHMEGHIMTALAQEDNSTSISPDSKMKLVISDVATPILALLISGGHTELLAMNEWLSYELIGTTRDDAVGEAFDKVARLLGLPYPGGPEISRLAEIARKEYSESTYTLPRPMKNDGTNDFSFSGLKTATRYLIQSLGEIDDATQKAIALEFENASTDVLLSKTLHALKDTHARTITIGGGVSANEHIRKIFTETIADKYPDITLRIPDVNLTTDNAIMIALSGFYHALRKEYVDPKTLRADGNAELSMK</sequence>
<dbReference type="GO" id="GO:0002949">
    <property type="term" value="P:tRNA threonylcarbamoyladenosine modification"/>
    <property type="evidence" value="ECO:0007669"/>
    <property type="project" value="InterPro"/>
</dbReference>
<dbReference type="GO" id="GO:0061711">
    <property type="term" value="F:tRNA N(6)-L-threonylcarbamoyladenine synthase activity"/>
    <property type="evidence" value="ECO:0007669"/>
    <property type="project" value="UniProtKB-EC"/>
</dbReference>
<gene>
    <name evidence="8" type="ORF">MNBD_CPR01-499</name>
</gene>
<dbReference type="InterPro" id="IPR017861">
    <property type="entry name" value="KAE1/TsaD"/>
</dbReference>
<dbReference type="GO" id="GO:0046872">
    <property type="term" value="F:metal ion binding"/>
    <property type="evidence" value="ECO:0007669"/>
    <property type="project" value="UniProtKB-KW"/>
</dbReference>
<evidence type="ECO:0000256" key="5">
    <source>
        <dbReference type="ARBA" id="ARBA00023315"/>
    </source>
</evidence>
<dbReference type="InterPro" id="IPR043129">
    <property type="entry name" value="ATPase_NBD"/>
</dbReference>
<dbReference type="SUPFAM" id="SSF53067">
    <property type="entry name" value="Actin-like ATPase domain"/>
    <property type="match status" value="2"/>
</dbReference>
<dbReference type="PANTHER" id="PTHR11735">
    <property type="entry name" value="TRNA N6-ADENOSINE THREONYLCARBAMOYLTRANSFERASE"/>
    <property type="match status" value="1"/>
</dbReference>
<evidence type="ECO:0000256" key="4">
    <source>
        <dbReference type="ARBA" id="ARBA00022723"/>
    </source>
</evidence>
<evidence type="ECO:0000313" key="8">
    <source>
        <dbReference type="EMBL" id="VAW32366.1"/>
    </source>
</evidence>
<feature type="domain" description="Gcp-like" evidence="7">
    <location>
        <begin position="111"/>
        <end position="373"/>
    </location>
</feature>
<evidence type="ECO:0000256" key="2">
    <source>
        <dbReference type="ARBA" id="ARBA00022679"/>
    </source>
</evidence>
<evidence type="ECO:0000256" key="1">
    <source>
        <dbReference type="ARBA" id="ARBA00012156"/>
    </source>
</evidence>
<feature type="domain" description="Gcp-like" evidence="7">
    <location>
        <begin position="31"/>
        <end position="75"/>
    </location>
</feature>
<dbReference type="EC" id="2.3.1.234" evidence="1"/>
<dbReference type="NCBIfam" id="TIGR00329">
    <property type="entry name" value="gcp_kae1"/>
    <property type="match status" value="1"/>
</dbReference>
<protein>
    <recommendedName>
        <fullName evidence="1">N(6)-L-threonylcarbamoyladenine synthase</fullName>
        <ecNumber evidence="1">2.3.1.234</ecNumber>
    </recommendedName>
</protein>
<reference evidence="8" key="1">
    <citation type="submission" date="2018-06" db="EMBL/GenBank/DDBJ databases">
        <authorList>
            <person name="Zhirakovskaya E."/>
        </authorList>
    </citation>
    <scope>NUCLEOTIDE SEQUENCE</scope>
</reference>
<accession>A0A3B0VJT4</accession>
<dbReference type="EMBL" id="UOEV01000041">
    <property type="protein sequence ID" value="VAW32366.1"/>
    <property type="molecule type" value="Genomic_DNA"/>
</dbReference>
<dbReference type="HAMAP" id="MF_01445">
    <property type="entry name" value="TsaD"/>
    <property type="match status" value="1"/>
</dbReference>
<evidence type="ECO:0000259" key="7">
    <source>
        <dbReference type="Pfam" id="PF00814"/>
    </source>
</evidence>
<keyword evidence="5 8" id="KW-0012">Acyltransferase</keyword>
<dbReference type="AlphaFoldDB" id="A0A3B0VJT4"/>